<feature type="domain" description="Chitin-binding type-2" evidence="3">
    <location>
        <begin position="411"/>
        <end position="469"/>
    </location>
</feature>
<dbReference type="Proteomes" id="UP000515163">
    <property type="component" value="Unplaced"/>
</dbReference>
<dbReference type="InterPro" id="IPR002557">
    <property type="entry name" value="Chitin-bd_dom"/>
</dbReference>
<dbReference type="GO" id="GO:0016491">
    <property type="term" value="F:oxidoreductase activity"/>
    <property type="evidence" value="ECO:0007669"/>
    <property type="project" value="InterPro"/>
</dbReference>
<dbReference type="InParanoid" id="A0A6P8I583"/>
<dbReference type="PRINTS" id="PR00092">
    <property type="entry name" value="TYROSINASE"/>
</dbReference>
<accession>A0A6P8I583</accession>
<dbReference type="GO" id="GO:0008061">
    <property type="term" value="F:chitin binding"/>
    <property type="evidence" value="ECO:0007669"/>
    <property type="project" value="InterPro"/>
</dbReference>
<dbReference type="GO" id="GO:0046872">
    <property type="term" value="F:metal ion binding"/>
    <property type="evidence" value="ECO:0007669"/>
    <property type="project" value="UniProtKB-KW"/>
</dbReference>
<dbReference type="KEGG" id="aten:116298694"/>
<dbReference type="GeneID" id="116298694"/>
<dbReference type="GO" id="GO:0005576">
    <property type="term" value="C:extracellular region"/>
    <property type="evidence" value="ECO:0007669"/>
    <property type="project" value="InterPro"/>
</dbReference>
<dbReference type="SMART" id="SM00494">
    <property type="entry name" value="ChtBD2"/>
    <property type="match status" value="2"/>
</dbReference>
<dbReference type="SUPFAM" id="SSF57625">
    <property type="entry name" value="Invertebrate chitin-binding proteins"/>
    <property type="match status" value="2"/>
</dbReference>
<dbReference type="OrthoDB" id="5978528at2759"/>
<dbReference type="Pfam" id="PF01607">
    <property type="entry name" value="CBM_14"/>
    <property type="match status" value="2"/>
</dbReference>
<organism evidence="4 5">
    <name type="scientific">Actinia tenebrosa</name>
    <name type="common">Australian red waratah sea anemone</name>
    <dbReference type="NCBI Taxonomy" id="6105"/>
    <lineage>
        <taxon>Eukaryota</taxon>
        <taxon>Metazoa</taxon>
        <taxon>Cnidaria</taxon>
        <taxon>Anthozoa</taxon>
        <taxon>Hexacorallia</taxon>
        <taxon>Actiniaria</taxon>
        <taxon>Actiniidae</taxon>
        <taxon>Actinia</taxon>
    </lineage>
</organism>
<evidence type="ECO:0000313" key="4">
    <source>
        <dbReference type="Proteomes" id="UP000515163"/>
    </source>
</evidence>
<reference evidence="5" key="1">
    <citation type="submission" date="2025-08" db="UniProtKB">
        <authorList>
            <consortium name="RefSeq"/>
        </authorList>
    </citation>
    <scope>IDENTIFICATION</scope>
</reference>
<proteinExistence type="predicted"/>
<dbReference type="InterPro" id="IPR002227">
    <property type="entry name" value="Tyrosinase_Cu-bd"/>
</dbReference>
<protein>
    <submittedName>
        <fullName evidence="5">Uncharacterized protein LOC116298694</fullName>
    </submittedName>
</protein>
<evidence type="ECO:0000313" key="5">
    <source>
        <dbReference type="RefSeq" id="XP_031563083.1"/>
    </source>
</evidence>
<dbReference type="InterPro" id="IPR050316">
    <property type="entry name" value="Tyrosinase/Hemocyanin"/>
</dbReference>
<dbReference type="SUPFAM" id="SSF48056">
    <property type="entry name" value="Di-copper centre-containing domain"/>
    <property type="match status" value="1"/>
</dbReference>
<evidence type="ECO:0000259" key="3">
    <source>
        <dbReference type="PROSITE" id="PS50940"/>
    </source>
</evidence>
<keyword evidence="1" id="KW-0479">Metal-binding</keyword>
<dbReference type="PANTHER" id="PTHR11474:SF126">
    <property type="entry name" value="TYROSINASE-LIKE PROTEIN TYR-1-RELATED"/>
    <property type="match status" value="1"/>
</dbReference>
<keyword evidence="2" id="KW-0186">Copper</keyword>
<dbReference type="RefSeq" id="XP_031563083.1">
    <property type="nucleotide sequence ID" value="XM_031707223.1"/>
</dbReference>
<dbReference type="Gene3D" id="1.10.1280.10">
    <property type="entry name" value="Di-copper center containing domain from catechol oxidase"/>
    <property type="match status" value="1"/>
</dbReference>
<dbReference type="PROSITE" id="PS50940">
    <property type="entry name" value="CHIT_BIND_II"/>
    <property type="match status" value="2"/>
</dbReference>
<dbReference type="AlphaFoldDB" id="A0A6P8I583"/>
<dbReference type="InterPro" id="IPR008922">
    <property type="entry name" value="Di-copper_centre_dom_sf"/>
</dbReference>
<name>A0A6P8I583_ACTTE</name>
<evidence type="ECO:0000256" key="2">
    <source>
        <dbReference type="ARBA" id="ARBA00023008"/>
    </source>
</evidence>
<evidence type="ECO:0000256" key="1">
    <source>
        <dbReference type="ARBA" id="ARBA00022723"/>
    </source>
</evidence>
<feature type="domain" description="Chitin-binding type-2" evidence="3">
    <location>
        <begin position="342"/>
        <end position="400"/>
    </location>
</feature>
<dbReference type="Gene3D" id="2.170.140.10">
    <property type="entry name" value="Chitin binding domain"/>
    <property type="match status" value="2"/>
</dbReference>
<dbReference type="Pfam" id="PF00264">
    <property type="entry name" value="Tyrosinase"/>
    <property type="match status" value="1"/>
</dbReference>
<gene>
    <name evidence="5" type="primary">LOC116298694</name>
</gene>
<dbReference type="InterPro" id="IPR036508">
    <property type="entry name" value="Chitin-bd_dom_sf"/>
</dbReference>
<sequence length="469" mass="53868">MTAAERIRYVRTVKIVSTDPSFQSRYNNLITLHREIFIGFRIHREEHFLTWHRWYILQYENLLRQVDCNVTVPYWDWTVVSGSPWGTTERDVWYSGNSGLGGNGVNPTYCVKDGPFRDGIWRLPPSNFLDSRCLKRNFTGNPPDVVALSILLNTPASLFQEFELSLRSTFHDTVHCLINGTMCSFDSSGAPEFFFHHAMVDKIWTDWQKKSNAHKEAYFKQLNLRLPSANGLRSVHLIDNQALPGGVRVLYAEINNPLMERTIKGLRSASPEILGKIPRRRFSGISDRAIKLFRLSKKEAAEAKRLEEKYQVDNEHLKPIGREEPVIEEKLGFDYHIVCNKDNYCNGKPNGNYPSPKTCQGYIACSNFFTYHMPCPADLYWNDEEKRCDWSQHANPGCHGMTKSVAFTPPRNFCTGKVDGDYPNPNDCYGFITCSNGSKYEKYCPALLMWNDVKKQCDWPSKASPPCQV</sequence>
<keyword evidence="4" id="KW-1185">Reference proteome</keyword>
<dbReference type="PANTHER" id="PTHR11474">
    <property type="entry name" value="TYROSINASE FAMILY MEMBER"/>
    <property type="match status" value="1"/>
</dbReference>